<dbReference type="Pfam" id="PF12799">
    <property type="entry name" value="LRR_4"/>
    <property type="match status" value="1"/>
</dbReference>
<keyword evidence="8" id="KW-1185">Reference proteome</keyword>
<keyword evidence="1" id="KW-0433">Leucine-rich repeat</keyword>
<gene>
    <name evidence="7" type="ORF">V8G54_011035</name>
</gene>
<feature type="domain" description="Leucine-rich repeat-containing N-terminal plant-type" evidence="6">
    <location>
        <begin position="25"/>
        <end position="58"/>
    </location>
</feature>
<evidence type="ECO:0000256" key="5">
    <source>
        <dbReference type="SAM" id="SignalP"/>
    </source>
</evidence>
<dbReference type="SUPFAM" id="SSF52058">
    <property type="entry name" value="L domain-like"/>
    <property type="match status" value="1"/>
</dbReference>
<feature type="chain" id="PRO_5042902966" description="Leucine-rich repeat-containing N-terminal plant-type domain-containing protein" evidence="5">
    <location>
        <begin position="22"/>
        <end position="405"/>
    </location>
</feature>
<evidence type="ECO:0000259" key="6">
    <source>
        <dbReference type="Pfam" id="PF08263"/>
    </source>
</evidence>
<proteinExistence type="predicted"/>
<keyword evidence="2 5" id="KW-0732">Signal</keyword>
<dbReference type="PANTHER" id="PTHR48060:SF17">
    <property type="entry name" value="LRR RECEPTOR-LIKE SERINE_THREONINE-PROTEIN KINASE IRK-RELATED"/>
    <property type="match status" value="1"/>
</dbReference>
<dbReference type="InterPro" id="IPR053211">
    <property type="entry name" value="DNA_repair-toleration"/>
</dbReference>
<dbReference type="PANTHER" id="PTHR48060">
    <property type="entry name" value="DNA DAMAGE-REPAIR/TOLERATION PROTEIN DRT100"/>
    <property type="match status" value="1"/>
</dbReference>
<dbReference type="Pfam" id="PF08263">
    <property type="entry name" value="LRRNT_2"/>
    <property type="match status" value="1"/>
</dbReference>
<organism evidence="7 8">
    <name type="scientific">Vigna mungo</name>
    <name type="common">Black gram</name>
    <name type="synonym">Phaseolus mungo</name>
    <dbReference type="NCBI Taxonomy" id="3915"/>
    <lineage>
        <taxon>Eukaryota</taxon>
        <taxon>Viridiplantae</taxon>
        <taxon>Streptophyta</taxon>
        <taxon>Embryophyta</taxon>
        <taxon>Tracheophyta</taxon>
        <taxon>Spermatophyta</taxon>
        <taxon>Magnoliopsida</taxon>
        <taxon>eudicotyledons</taxon>
        <taxon>Gunneridae</taxon>
        <taxon>Pentapetalae</taxon>
        <taxon>rosids</taxon>
        <taxon>fabids</taxon>
        <taxon>Fabales</taxon>
        <taxon>Fabaceae</taxon>
        <taxon>Papilionoideae</taxon>
        <taxon>50 kb inversion clade</taxon>
        <taxon>NPAAA clade</taxon>
        <taxon>indigoferoid/millettioid clade</taxon>
        <taxon>Phaseoleae</taxon>
        <taxon>Vigna</taxon>
    </lineage>
</organism>
<accession>A0AAQ3NN90</accession>
<keyword evidence="3" id="KW-0677">Repeat</keyword>
<evidence type="ECO:0000256" key="2">
    <source>
        <dbReference type="ARBA" id="ARBA00022729"/>
    </source>
</evidence>
<dbReference type="AlphaFoldDB" id="A0AAQ3NN90"/>
<dbReference type="InterPro" id="IPR032675">
    <property type="entry name" value="LRR_dom_sf"/>
</dbReference>
<evidence type="ECO:0000313" key="8">
    <source>
        <dbReference type="Proteomes" id="UP001374535"/>
    </source>
</evidence>
<dbReference type="SMART" id="SM00365">
    <property type="entry name" value="LRR_SD22"/>
    <property type="match status" value="5"/>
</dbReference>
<name>A0AAQ3NN90_VIGMU</name>
<feature type="compositionally biased region" description="Basic and acidic residues" evidence="4">
    <location>
        <begin position="396"/>
        <end position="405"/>
    </location>
</feature>
<dbReference type="Pfam" id="PF13516">
    <property type="entry name" value="LRR_6"/>
    <property type="match status" value="3"/>
</dbReference>
<dbReference type="EMBL" id="CP144697">
    <property type="protein sequence ID" value="WVZ13469.1"/>
    <property type="molecule type" value="Genomic_DNA"/>
</dbReference>
<sequence length="405" mass="46000">MKSVRVCFLIFLLFKTMCCEGCWKEEKKALLGINSRFDDPSSWKVHTDCCEWEGVHCNPSTGRVAELYLDGPWKSTEQYINYTDFTVFKDLKNLSLTLTYKNIVGCVGELPNLQLLSFSYSKLDTAGSIISCLDGLPSLNVSQKLRSNLEVLDISWNHLTNEIVHSVEGFTSLKELYLADNELDSDLDFQGLCSKLRNLEVLDLSYNNCGQTDIGSVLSGLSFLKYLYLEKNELSWRSIYNISKLSSLEVLDLDFNDLNESESILRRLKENETFKWPTNLQHLDLSSTRLSNKSLSSSISGLSHLKYLDLSYNQLQKTLDISGHYMGRHCIDVVASGTTRTTTTPLFTVLPVLVPKKPPPFTADHHHFAPSPSRERKTHSPYAAHPSHRTTPSYRLSDHESRSHR</sequence>
<reference evidence="7 8" key="1">
    <citation type="journal article" date="2023" name="Life. Sci Alliance">
        <title>Evolutionary insights into 3D genome organization and epigenetic landscape of Vigna mungo.</title>
        <authorList>
            <person name="Junaid A."/>
            <person name="Singh B."/>
            <person name="Bhatia S."/>
        </authorList>
    </citation>
    <scope>NUCLEOTIDE SEQUENCE [LARGE SCALE GENOMIC DNA]</scope>
    <source>
        <strain evidence="7">Urdbean</strain>
    </source>
</reference>
<dbReference type="InterPro" id="IPR001611">
    <property type="entry name" value="Leu-rich_rpt"/>
</dbReference>
<dbReference type="InterPro" id="IPR013210">
    <property type="entry name" value="LRR_N_plant-typ"/>
</dbReference>
<evidence type="ECO:0000313" key="7">
    <source>
        <dbReference type="EMBL" id="WVZ13469.1"/>
    </source>
</evidence>
<feature type="signal peptide" evidence="5">
    <location>
        <begin position="1"/>
        <end position="21"/>
    </location>
</feature>
<protein>
    <recommendedName>
        <fullName evidence="6">Leucine-rich repeat-containing N-terminal plant-type domain-containing protein</fullName>
    </recommendedName>
</protein>
<evidence type="ECO:0000256" key="1">
    <source>
        <dbReference type="ARBA" id="ARBA00022614"/>
    </source>
</evidence>
<feature type="region of interest" description="Disordered" evidence="4">
    <location>
        <begin position="361"/>
        <end position="405"/>
    </location>
</feature>
<evidence type="ECO:0000256" key="3">
    <source>
        <dbReference type="ARBA" id="ARBA00022737"/>
    </source>
</evidence>
<dbReference type="Proteomes" id="UP001374535">
    <property type="component" value="Chromosome 4"/>
</dbReference>
<evidence type="ECO:0000256" key="4">
    <source>
        <dbReference type="SAM" id="MobiDB-lite"/>
    </source>
</evidence>
<dbReference type="InterPro" id="IPR025875">
    <property type="entry name" value="Leu-rich_rpt_4"/>
</dbReference>
<dbReference type="Gene3D" id="3.80.10.10">
    <property type="entry name" value="Ribonuclease Inhibitor"/>
    <property type="match status" value="3"/>
</dbReference>
<dbReference type="PROSITE" id="PS51450">
    <property type="entry name" value="LRR"/>
    <property type="match status" value="1"/>
</dbReference>